<dbReference type="Proteomes" id="UP001176478">
    <property type="component" value="Unassembled WGS sequence"/>
</dbReference>
<evidence type="ECO:0000256" key="2">
    <source>
        <dbReference type="ARBA" id="ARBA00023235"/>
    </source>
</evidence>
<comment type="caution">
    <text evidence="3">The sequence shown here is derived from an EMBL/GenBank/DDBJ whole genome shotgun (WGS) entry which is preliminary data.</text>
</comment>
<reference evidence="3" key="2">
    <citation type="journal article" date="2024" name="Int. J. Antimicrob. Agents">
        <title>Identification of a novel Providencia species showing multi-drug-resistant in three patients with hospital-acquired infection.</title>
        <authorList>
            <person name="Yang W."/>
            <person name="Chen J."/>
            <person name="Yang F."/>
            <person name="Ji P."/>
            <person name="Shen S."/>
            <person name="Yin D."/>
            <person name="Hu F."/>
        </authorList>
    </citation>
    <scope>NUCLEOTIDE SEQUENCE</scope>
    <source>
        <strain evidence="3">CRE-138-0111</strain>
    </source>
</reference>
<sequence>MKKILGMLGGMGPGATADAFIKLINNTHASKDQEHIPIIIVSLPDIPDRTENIIYNGPSPLPAMIHSLKILESAGVSCIIMPCNTAHYWYEDLKKEININFISIIDAACKKIIEDNVKKVALLATTATIHTKLYQEKLNVNNIECIVPDEVNQYKIMQSIILYKSGDLAKARELLYPYISQLKSRGIDKFVMGCTEIPLILEELSKNNPEDFIDATEALIKEAINWYTIDEKREVDEEKTNKLIEFHWKLSFAITGVIW</sequence>
<dbReference type="NCBIfam" id="TIGR00035">
    <property type="entry name" value="asp_race"/>
    <property type="match status" value="1"/>
</dbReference>
<evidence type="ECO:0000256" key="1">
    <source>
        <dbReference type="ARBA" id="ARBA00007847"/>
    </source>
</evidence>
<proteinExistence type="inferred from homology"/>
<dbReference type="EMBL" id="JAUQTG010000001">
    <property type="protein sequence ID" value="MDO7854922.1"/>
    <property type="molecule type" value="Genomic_DNA"/>
</dbReference>
<dbReference type="InterPro" id="IPR001920">
    <property type="entry name" value="Asp/Glu_race"/>
</dbReference>
<name>A0ABT9AJW5_9GAMM</name>
<evidence type="ECO:0000313" key="3">
    <source>
        <dbReference type="EMBL" id="MDO7854922.1"/>
    </source>
</evidence>
<evidence type="ECO:0000313" key="4">
    <source>
        <dbReference type="Proteomes" id="UP001176478"/>
    </source>
</evidence>
<dbReference type="Pfam" id="PF01177">
    <property type="entry name" value="Asp_Glu_race"/>
    <property type="match status" value="1"/>
</dbReference>
<comment type="similarity">
    <text evidence="1">Belongs to the aspartate/glutamate racemases family.</text>
</comment>
<dbReference type="InterPro" id="IPR004380">
    <property type="entry name" value="Asp_race"/>
</dbReference>
<dbReference type="Gene3D" id="3.40.50.1860">
    <property type="match status" value="2"/>
</dbReference>
<dbReference type="EC" id="5.1.1.-" evidence="3"/>
<keyword evidence="4" id="KW-1185">Reference proteome</keyword>
<accession>A0ABT9AJW5</accession>
<dbReference type="PANTHER" id="PTHR21198">
    <property type="entry name" value="GLUTAMATE RACEMASE"/>
    <property type="match status" value="1"/>
</dbReference>
<dbReference type="InterPro" id="IPR015942">
    <property type="entry name" value="Asp/Glu/hydantoin_racemase"/>
</dbReference>
<gene>
    <name evidence="3" type="ORF">Q5E86_00730</name>
</gene>
<reference evidence="3" key="1">
    <citation type="submission" date="2023-07" db="EMBL/GenBank/DDBJ databases">
        <authorList>
            <person name="Yang W."/>
            <person name="Chen J."/>
            <person name="Ji P."/>
            <person name="Hu F."/>
        </authorList>
    </citation>
    <scope>NUCLEOTIDE SEQUENCE</scope>
    <source>
        <strain evidence="3">CRE-138-0111</strain>
    </source>
</reference>
<dbReference type="PANTHER" id="PTHR21198:SF7">
    <property type="entry name" value="ASPARTATE-GLUTAMATE RACEMASE FAMILY"/>
    <property type="match status" value="1"/>
</dbReference>
<protein>
    <submittedName>
        <fullName evidence="3">Amino acid racemase</fullName>
        <ecNumber evidence="3">5.1.1.-</ecNumber>
    </submittedName>
</protein>
<dbReference type="SUPFAM" id="SSF53681">
    <property type="entry name" value="Aspartate/glutamate racemase"/>
    <property type="match status" value="2"/>
</dbReference>
<keyword evidence="2 3" id="KW-0413">Isomerase</keyword>
<organism evidence="3 4">
    <name type="scientific">Providencia huashanensis</name>
    <dbReference type="NCBI Taxonomy" id="3037798"/>
    <lineage>
        <taxon>Bacteria</taxon>
        <taxon>Pseudomonadati</taxon>
        <taxon>Pseudomonadota</taxon>
        <taxon>Gammaproteobacteria</taxon>
        <taxon>Enterobacterales</taxon>
        <taxon>Morganellaceae</taxon>
        <taxon>Providencia</taxon>
    </lineage>
</organism>
<dbReference type="GO" id="GO:0016853">
    <property type="term" value="F:isomerase activity"/>
    <property type="evidence" value="ECO:0007669"/>
    <property type="project" value="UniProtKB-KW"/>
</dbReference>